<organism evidence="3 4">
    <name type="scientific">Granulicella rosea</name>
    <dbReference type="NCBI Taxonomy" id="474952"/>
    <lineage>
        <taxon>Bacteria</taxon>
        <taxon>Pseudomonadati</taxon>
        <taxon>Acidobacteriota</taxon>
        <taxon>Terriglobia</taxon>
        <taxon>Terriglobales</taxon>
        <taxon>Acidobacteriaceae</taxon>
        <taxon>Granulicella</taxon>
    </lineage>
</organism>
<evidence type="ECO:0000313" key="3">
    <source>
        <dbReference type="EMBL" id="SNS47536.1"/>
    </source>
</evidence>
<dbReference type="RefSeq" id="WP_217897012.1">
    <property type="nucleotide sequence ID" value="NZ_FZOU01000001.1"/>
</dbReference>
<keyword evidence="4" id="KW-1185">Reference proteome</keyword>
<keyword evidence="2" id="KW-0812">Transmembrane</keyword>
<dbReference type="Proteomes" id="UP000198356">
    <property type="component" value="Unassembled WGS sequence"/>
</dbReference>
<dbReference type="EMBL" id="FZOU01000001">
    <property type="protein sequence ID" value="SNS47536.1"/>
    <property type="molecule type" value="Genomic_DNA"/>
</dbReference>
<feature type="region of interest" description="Disordered" evidence="1">
    <location>
        <begin position="97"/>
        <end position="118"/>
    </location>
</feature>
<evidence type="ECO:0000313" key="4">
    <source>
        <dbReference type="Proteomes" id="UP000198356"/>
    </source>
</evidence>
<sequence length="118" mass="13778">MKRYGFFKAVKFLVFIAIVAFALGYVTMHLWNWLMPAIFGLTRITWFQAVGLLLLSKLFFSGIHHHGGGRRHWKNHMKERWVGMSEEERERFRAGMRGRGCGPFGRRREAPAETPVAR</sequence>
<feature type="transmembrane region" description="Helical" evidence="2">
    <location>
        <begin position="37"/>
        <end position="60"/>
    </location>
</feature>
<reference evidence="3 4" key="1">
    <citation type="submission" date="2017-06" db="EMBL/GenBank/DDBJ databases">
        <authorList>
            <person name="Kim H.J."/>
            <person name="Triplett B.A."/>
        </authorList>
    </citation>
    <scope>NUCLEOTIDE SEQUENCE [LARGE SCALE GENOMIC DNA]</scope>
    <source>
        <strain evidence="3 4">DSM 18704</strain>
    </source>
</reference>
<feature type="transmembrane region" description="Helical" evidence="2">
    <location>
        <begin position="12"/>
        <end position="31"/>
    </location>
</feature>
<keyword evidence="2" id="KW-1133">Transmembrane helix</keyword>
<evidence type="ECO:0000256" key="2">
    <source>
        <dbReference type="SAM" id="Phobius"/>
    </source>
</evidence>
<accession>A0A239ES73</accession>
<gene>
    <name evidence="3" type="ORF">SAMN05421770_1011133</name>
</gene>
<protein>
    <submittedName>
        <fullName evidence="3">Uncharacterized protein</fullName>
    </submittedName>
</protein>
<dbReference type="AlphaFoldDB" id="A0A239ES73"/>
<evidence type="ECO:0000256" key="1">
    <source>
        <dbReference type="SAM" id="MobiDB-lite"/>
    </source>
</evidence>
<proteinExistence type="predicted"/>
<name>A0A239ES73_9BACT</name>
<keyword evidence="2" id="KW-0472">Membrane</keyword>